<comment type="caution">
    <text evidence="4">The sequence shown here is derived from an EMBL/GenBank/DDBJ whole genome shotgun (WGS) entry which is preliminary data.</text>
</comment>
<organism evidence="4 5">
    <name type="scientific">Rhodanobacter ginsengisoli</name>
    <dbReference type="NCBI Taxonomy" id="418646"/>
    <lineage>
        <taxon>Bacteria</taxon>
        <taxon>Pseudomonadati</taxon>
        <taxon>Pseudomonadota</taxon>
        <taxon>Gammaproteobacteria</taxon>
        <taxon>Lysobacterales</taxon>
        <taxon>Rhodanobacteraceae</taxon>
        <taxon>Rhodanobacter</taxon>
    </lineage>
</organism>
<dbReference type="Pfam" id="PF03358">
    <property type="entry name" value="FMN_red"/>
    <property type="match status" value="1"/>
</dbReference>
<dbReference type="Gene3D" id="3.40.50.360">
    <property type="match status" value="1"/>
</dbReference>
<evidence type="ECO:0000313" key="4">
    <source>
        <dbReference type="EMBL" id="MFC5525089.1"/>
    </source>
</evidence>
<dbReference type="InterPro" id="IPR029039">
    <property type="entry name" value="Flavoprotein-like_sf"/>
</dbReference>
<dbReference type="PANTHER" id="PTHR30543">
    <property type="entry name" value="CHROMATE REDUCTASE"/>
    <property type="match status" value="1"/>
</dbReference>
<dbReference type="RefSeq" id="WP_377317842.1">
    <property type="nucleotide sequence ID" value="NZ_JBHSNF010000001.1"/>
</dbReference>
<feature type="domain" description="NADPH-dependent FMN reductase-like" evidence="3">
    <location>
        <begin position="11"/>
        <end position="161"/>
    </location>
</feature>
<protein>
    <submittedName>
        <fullName evidence="4">NADPH-dependent FMN reductase</fullName>
        <ecNumber evidence="4">1.-.-.-</ecNumber>
    </submittedName>
</protein>
<dbReference type="PANTHER" id="PTHR30543:SF21">
    <property type="entry name" value="NAD(P)H-DEPENDENT FMN REDUCTASE LOT6"/>
    <property type="match status" value="1"/>
</dbReference>
<dbReference type="SUPFAM" id="SSF52218">
    <property type="entry name" value="Flavoproteins"/>
    <property type="match status" value="1"/>
</dbReference>
<reference evidence="5" key="1">
    <citation type="journal article" date="2019" name="Int. J. Syst. Evol. Microbiol.">
        <title>The Global Catalogue of Microorganisms (GCM) 10K type strain sequencing project: providing services to taxonomists for standard genome sequencing and annotation.</title>
        <authorList>
            <consortium name="The Broad Institute Genomics Platform"/>
            <consortium name="The Broad Institute Genome Sequencing Center for Infectious Disease"/>
            <person name="Wu L."/>
            <person name="Ma J."/>
        </authorList>
    </citation>
    <scope>NUCLEOTIDE SEQUENCE [LARGE SCALE GENOMIC DNA]</scope>
    <source>
        <strain evidence="5">CGMCC 1.16619</strain>
    </source>
</reference>
<name>A0ABW0QJH5_9GAMM</name>
<evidence type="ECO:0000313" key="5">
    <source>
        <dbReference type="Proteomes" id="UP001596114"/>
    </source>
</evidence>
<keyword evidence="5" id="KW-1185">Reference proteome</keyword>
<evidence type="ECO:0000259" key="3">
    <source>
        <dbReference type="Pfam" id="PF03358"/>
    </source>
</evidence>
<sequence length="206" mass="21900">MIALPLAPVRRVLCLAGSLRRDSWNRRLLHAAIDQAPSTLALTVYTDLAAVPLFDEDLEQHDPAGPAGVQALRAALVAADGLVIATPEYNHSLPGVLKNALDWLSRESPLGEVLVDKPVAVLGASAGPWGTRLAQASLRQVLHTCGALVMPTPTLFMANAAAHFDGHGTLIDDAGAQALQRFTRAFEQWIGRMAPATAEASIRRHG</sequence>
<accession>A0ABW0QJH5</accession>
<keyword evidence="4" id="KW-0560">Oxidoreductase</keyword>
<dbReference type="EC" id="1.-.-.-" evidence="4"/>
<dbReference type="Proteomes" id="UP001596114">
    <property type="component" value="Unassembled WGS sequence"/>
</dbReference>
<evidence type="ECO:0000256" key="2">
    <source>
        <dbReference type="ARBA" id="ARBA00022643"/>
    </source>
</evidence>
<keyword evidence="2" id="KW-0288">FMN</keyword>
<dbReference type="InterPro" id="IPR005025">
    <property type="entry name" value="FMN_Rdtase-like_dom"/>
</dbReference>
<dbReference type="EMBL" id="JBHSNF010000001">
    <property type="protein sequence ID" value="MFC5525089.1"/>
    <property type="molecule type" value="Genomic_DNA"/>
</dbReference>
<dbReference type="GO" id="GO:0016491">
    <property type="term" value="F:oxidoreductase activity"/>
    <property type="evidence" value="ECO:0007669"/>
    <property type="project" value="UniProtKB-KW"/>
</dbReference>
<comment type="cofactor">
    <cofactor evidence="1">
        <name>FMN</name>
        <dbReference type="ChEBI" id="CHEBI:58210"/>
    </cofactor>
</comment>
<evidence type="ECO:0000256" key="1">
    <source>
        <dbReference type="ARBA" id="ARBA00001917"/>
    </source>
</evidence>
<gene>
    <name evidence="4" type="ORF">ACFPPA_04975</name>
</gene>
<keyword evidence="2" id="KW-0285">Flavoprotein</keyword>
<proteinExistence type="predicted"/>
<dbReference type="InterPro" id="IPR050712">
    <property type="entry name" value="NAD(P)H-dep_reductase"/>
</dbReference>